<name>A0A1R3IM99_9ROSI</name>
<dbReference type="Proteomes" id="UP000187203">
    <property type="component" value="Unassembled WGS sequence"/>
</dbReference>
<keyword evidence="2" id="KW-1185">Reference proteome</keyword>
<accession>A0A1R3IM99</accession>
<sequence>MDKRVVGESEMVNWVVVGILVEGGTSPATTCIKAETIADISLSLRASDSIIDDDEDDSSSDLIIIGA</sequence>
<dbReference type="AlphaFoldDB" id="A0A1R3IM99"/>
<reference evidence="2" key="1">
    <citation type="submission" date="2013-09" db="EMBL/GenBank/DDBJ databases">
        <title>Corchorus olitorius genome sequencing.</title>
        <authorList>
            <person name="Alam M."/>
            <person name="Haque M.S."/>
            <person name="Islam M.S."/>
            <person name="Emdad E.M."/>
            <person name="Islam M.M."/>
            <person name="Ahmed B."/>
            <person name="Halim A."/>
            <person name="Hossen Q.M.M."/>
            <person name="Hossain M.Z."/>
            <person name="Ahmed R."/>
            <person name="Khan M.M."/>
            <person name="Islam R."/>
            <person name="Rashid M.M."/>
            <person name="Khan S.A."/>
            <person name="Rahman M.S."/>
            <person name="Alam M."/>
            <person name="Yahiya A.S."/>
            <person name="Khan M.S."/>
            <person name="Azam M.S."/>
            <person name="Haque T."/>
            <person name="Lashkar M.Z.H."/>
            <person name="Akhand A.I."/>
            <person name="Morshed G."/>
            <person name="Roy S."/>
            <person name="Uddin K.S."/>
            <person name="Rabeya T."/>
            <person name="Hossain A.S."/>
            <person name="Chowdhury A."/>
            <person name="Snigdha A.R."/>
            <person name="Mortoza M.S."/>
            <person name="Matin S.A."/>
            <person name="Hoque S.M.E."/>
            <person name="Islam M.K."/>
            <person name="Roy D.K."/>
            <person name="Haider R."/>
            <person name="Moosa M.M."/>
            <person name="Elias S.M."/>
            <person name="Hasan A.M."/>
            <person name="Jahan S."/>
            <person name="Shafiuddin M."/>
            <person name="Mahmood N."/>
            <person name="Shommy N.S."/>
        </authorList>
    </citation>
    <scope>NUCLEOTIDE SEQUENCE [LARGE SCALE GENOMIC DNA]</scope>
    <source>
        <strain evidence="2">cv. O-4</strain>
    </source>
</reference>
<comment type="caution">
    <text evidence="1">The sequence shown here is derived from an EMBL/GenBank/DDBJ whole genome shotgun (WGS) entry which is preliminary data.</text>
</comment>
<gene>
    <name evidence="1" type="ORF">COLO4_22375</name>
</gene>
<proteinExistence type="predicted"/>
<evidence type="ECO:0000313" key="2">
    <source>
        <dbReference type="Proteomes" id="UP000187203"/>
    </source>
</evidence>
<protein>
    <submittedName>
        <fullName evidence="1">Uncharacterized protein</fullName>
    </submittedName>
</protein>
<dbReference type="EMBL" id="AWUE01017955">
    <property type="protein sequence ID" value="OMO83697.1"/>
    <property type="molecule type" value="Genomic_DNA"/>
</dbReference>
<evidence type="ECO:0000313" key="1">
    <source>
        <dbReference type="EMBL" id="OMO83697.1"/>
    </source>
</evidence>
<organism evidence="1 2">
    <name type="scientific">Corchorus olitorius</name>
    <dbReference type="NCBI Taxonomy" id="93759"/>
    <lineage>
        <taxon>Eukaryota</taxon>
        <taxon>Viridiplantae</taxon>
        <taxon>Streptophyta</taxon>
        <taxon>Embryophyta</taxon>
        <taxon>Tracheophyta</taxon>
        <taxon>Spermatophyta</taxon>
        <taxon>Magnoliopsida</taxon>
        <taxon>eudicotyledons</taxon>
        <taxon>Gunneridae</taxon>
        <taxon>Pentapetalae</taxon>
        <taxon>rosids</taxon>
        <taxon>malvids</taxon>
        <taxon>Malvales</taxon>
        <taxon>Malvaceae</taxon>
        <taxon>Grewioideae</taxon>
        <taxon>Apeibeae</taxon>
        <taxon>Corchorus</taxon>
    </lineage>
</organism>